<comment type="similarity">
    <text evidence="2 9">Belongs to the peptidase S8 family.</text>
</comment>
<dbReference type="Gene3D" id="3.40.50.200">
    <property type="entry name" value="Peptidase S8/S53 domain"/>
    <property type="match status" value="1"/>
</dbReference>
<dbReference type="Pfam" id="PF00082">
    <property type="entry name" value="Peptidase_S8"/>
    <property type="match status" value="1"/>
</dbReference>
<dbReference type="SUPFAM" id="SSF52743">
    <property type="entry name" value="Subtilisin-like"/>
    <property type="match status" value="1"/>
</dbReference>
<evidence type="ECO:0000259" key="13">
    <source>
        <dbReference type="Pfam" id="PF17766"/>
    </source>
</evidence>
<evidence type="ECO:0000256" key="4">
    <source>
        <dbReference type="ARBA" id="ARBA00022670"/>
    </source>
</evidence>
<evidence type="ECO:0000256" key="2">
    <source>
        <dbReference type="ARBA" id="ARBA00011073"/>
    </source>
</evidence>
<dbReference type="Gene3D" id="3.50.30.30">
    <property type="match status" value="1"/>
</dbReference>
<keyword evidence="6 9" id="KW-0378">Hydrolase</keyword>
<dbReference type="PANTHER" id="PTHR10795">
    <property type="entry name" value="PROPROTEIN CONVERTASE SUBTILISIN/KEXIN"/>
    <property type="match status" value="1"/>
</dbReference>
<organism evidence="14 15">
    <name type="scientific">Cucurbita moschata</name>
    <name type="common">Winter crookneck squash</name>
    <name type="synonym">Cucurbita pepo var. moschata</name>
    <dbReference type="NCBI Taxonomy" id="3662"/>
    <lineage>
        <taxon>Eukaryota</taxon>
        <taxon>Viridiplantae</taxon>
        <taxon>Streptophyta</taxon>
        <taxon>Embryophyta</taxon>
        <taxon>Tracheophyta</taxon>
        <taxon>Spermatophyta</taxon>
        <taxon>Magnoliopsida</taxon>
        <taxon>eudicotyledons</taxon>
        <taxon>Gunneridae</taxon>
        <taxon>Pentapetalae</taxon>
        <taxon>rosids</taxon>
        <taxon>fabids</taxon>
        <taxon>Cucurbitales</taxon>
        <taxon>Cucurbitaceae</taxon>
        <taxon>Cucurbiteae</taxon>
        <taxon>Cucurbita</taxon>
    </lineage>
</organism>
<feature type="active site" description="Charge relay system" evidence="8 9">
    <location>
        <position position="193"/>
    </location>
</feature>
<feature type="domain" description="Inhibitor I9" evidence="12">
    <location>
        <begin position="32"/>
        <end position="108"/>
    </location>
</feature>
<reference evidence="15" key="1">
    <citation type="submission" date="2025-08" db="UniProtKB">
        <authorList>
            <consortium name="RefSeq"/>
        </authorList>
    </citation>
    <scope>IDENTIFICATION</scope>
    <source>
        <tissue evidence="15">Young leaves</tissue>
    </source>
</reference>
<dbReference type="KEGG" id="cmos:111459607"/>
<gene>
    <name evidence="15" type="primary">LOC111459607</name>
</gene>
<evidence type="ECO:0000313" key="14">
    <source>
        <dbReference type="Proteomes" id="UP000504609"/>
    </source>
</evidence>
<evidence type="ECO:0000256" key="1">
    <source>
        <dbReference type="ARBA" id="ARBA00004613"/>
    </source>
</evidence>
<dbReference type="GO" id="GO:0005576">
    <property type="term" value="C:extracellular region"/>
    <property type="evidence" value="ECO:0007669"/>
    <property type="project" value="UniProtKB-SubCell"/>
</dbReference>
<dbReference type="InterPro" id="IPR041469">
    <property type="entry name" value="Subtilisin-like_FN3"/>
</dbReference>
<dbReference type="InterPro" id="IPR015500">
    <property type="entry name" value="Peptidase_S8_subtilisin-rel"/>
</dbReference>
<accession>A0A6J1H1M3</accession>
<evidence type="ECO:0000256" key="9">
    <source>
        <dbReference type="PROSITE-ProRule" id="PRU01240"/>
    </source>
</evidence>
<feature type="domain" description="Subtilisin-like protease fibronectin type-III" evidence="13">
    <location>
        <begin position="621"/>
        <end position="728"/>
    </location>
</feature>
<dbReference type="RefSeq" id="XP_022958362.1">
    <property type="nucleotide sequence ID" value="XM_023102594.1"/>
</dbReference>
<evidence type="ECO:0000256" key="8">
    <source>
        <dbReference type="PIRSR" id="PIRSR615500-1"/>
    </source>
</evidence>
<dbReference type="GO" id="GO:0006508">
    <property type="term" value="P:proteolysis"/>
    <property type="evidence" value="ECO:0007669"/>
    <property type="project" value="UniProtKB-KW"/>
</dbReference>
<dbReference type="PROSITE" id="PS51892">
    <property type="entry name" value="SUBTILASE"/>
    <property type="match status" value="1"/>
</dbReference>
<feature type="chain" id="PRO_5026875919" evidence="10">
    <location>
        <begin position="27"/>
        <end position="739"/>
    </location>
</feature>
<evidence type="ECO:0000256" key="7">
    <source>
        <dbReference type="ARBA" id="ARBA00022825"/>
    </source>
</evidence>
<proteinExistence type="inferred from homology"/>
<dbReference type="CDD" id="cd04852">
    <property type="entry name" value="Peptidases_S8_3"/>
    <property type="match status" value="1"/>
</dbReference>
<dbReference type="GeneID" id="111459607"/>
<dbReference type="GO" id="GO:0004252">
    <property type="term" value="F:serine-type endopeptidase activity"/>
    <property type="evidence" value="ECO:0007669"/>
    <property type="project" value="UniProtKB-UniRule"/>
</dbReference>
<dbReference type="Gene3D" id="2.60.40.2310">
    <property type="match status" value="1"/>
</dbReference>
<evidence type="ECO:0000259" key="11">
    <source>
        <dbReference type="Pfam" id="PF00082"/>
    </source>
</evidence>
<feature type="active site" description="Charge relay system" evidence="8 9">
    <location>
        <position position="138"/>
    </location>
</feature>
<dbReference type="InterPro" id="IPR034197">
    <property type="entry name" value="Peptidases_S8_3"/>
</dbReference>
<keyword evidence="14" id="KW-1185">Reference proteome</keyword>
<dbReference type="AlphaFoldDB" id="A0A6J1H1M3"/>
<evidence type="ECO:0000313" key="15">
    <source>
        <dbReference type="RefSeq" id="XP_022958362.1"/>
    </source>
</evidence>
<dbReference type="InterPro" id="IPR023828">
    <property type="entry name" value="Peptidase_S8_Ser-AS"/>
</dbReference>
<dbReference type="PRINTS" id="PR00723">
    <property type="entry name" value="SUBTILISIN"/>
</dbReference>
<evidence type="ECO:0000256" key="6">
    <source>
        <dbReference type="ARBA" id="ARBA00022801"/>
    </source>
</evidence>
<comment type="subcellular location">
    <subcellularLocation>
        <location evidence="1">Secreted</location>
    </subcellularLocation>
</comment>
<feature type="signal peptide" evidence="10">
    <location>
        <begin position="1"/>
        <end position="26"/>
    </location>
</feature>
<dbReference type="SMR" id="A0A6J1H1M3"/>
<evidence type="ECO:0000256" key="5">
    <source>
        <dbReference type="ARBA" id="ARBA00022729"/>
    </source>
</evidence>
<keyword evidence="5 10" id="KW-0732">Signal</keyword>
<keyword evidence="7 9" id="KW-0720">Serine protease</keyword>
<keyword evidence="4 9" id="KW-0645">Protease</keyword>
<dbReference type="InterPro" id="IPR045051">
    <property type="entry name" value="SBT"/>
</dbReference>
<evidence type="ECO:0000259" key="12">
    <source>
        <dbReference type="Pfam" id="PF05922"/>
    </source>
</evidence>
<dbReference type="CDD" id="cd02120">
    <property type="entry name" value="PA_subtilisin_like"/>
    <property type="match status" value="1"/>
</dbReference>
<evidence type="ECO:0000256" key="3">
    <source>
        <dbReference type="ARBA" id="ARBA00022525"/>
    </source>
</evidence>
<evidence type="ECO:0000256" key="10">
    <source>
        <dbReference type="SAM" id="SignalP"/>
    </source>
</evidence>
<feature type="domain" description="Peptidase S8/S53" evidence="11">
    <location>
        <begin position="132"/>
        <end position="552"/>
    </location>
</feature>
<dbReference type="Pfam" id="PF05922">
    <property type="entry name" value="Inhibitor_I9"/>
    <property type="match status" value="1"/>
</dbReference>
<dbReference type="InterPro" id="IPR036852">
    <property type="entry name" value="Peptidase_S8/S53_dom_sf"/>
</dbReference>
<dbReference type="Proteomes" id="UP000504609">
    <property type="component" value="Unplaced"/>
</dbReference>
<dbReference type="Pfam" id="PF17766">
    <property type="entry name" value="fn3_6"/>
    <property type="match status" value="1"/>
</dbReference>
<dbReference type="PROSITE" id="PS00138">
    <property type="entry name" value="SUBTILASE_SER"/>
    <property type="match status" value="1"/>
</dbReference>
<feature type="active site" description="Charge relay system" evidence="8 9">
    <location>
        <position position="513"/>
    </location>
</feature>
<dbReference type="InterPro" id="IPR000209">
    <property type="entry name" value="Peptidase_S8/S53_dom"/>
</dbReference>
<protein>
    <submittedName>
        <fullName evidence="15">Subtilisin-like protease SBT4.3</fullName>
    </submittedName>
</protein>
<sequence length="739" mass="78543">MAAINFPILFTFIAALLAAIFTSANGSERKAHIVYMGAIQNRAMAESTHHLNLLRSVIGTSSVTEGSYIRSYGRSFNGFVAELTGGEAEQLAAMDGVVSVFESKELKTKTTRSWDFLGFQQPKRNLSGELDVIIGSIDSGIWPESESFNDDGIGPPPQKWRGVCAGGENFTCNHKVIGARYYSSSSARDDKGHGTHTASTAIGKSVTTDGFYGIAGGVARGAVPSSRLAVYSACSPSCTDVEILAAFDDAIADGVDIITISLGGFDLSDLRVDCIAIGAYHAMVKGILTVQSAGNDGPVVGSVESVAPWLFSVAATTTDRSIVDEIVLGNGKTVSGYSINPFTPNKDVPLIYGTNASKSCSFQNPEVCSCLDPKLVKGKIVQCKSFAGIFKAVDAGAAGAIVLNDKADNVSFIVPLPATALNFTAYEQVANYAISEPNPHVRILKSVAIKDGYAPMAAQFSSRGPNLLLPEIMKPDIAAPGVEILASVNPQPPNSDTPGDNRTVNFTIMSGTSMACPHVAGLAAYVKSFHPNWSPSAIKSAIMTTAEEITNTDGFLSGEFLHGSGQINPKQAIEPGLVYEIFEDDYLKFLCGNGFDSKSVRGISGNKSDCSRFSTKFSPQDLNYPAMVFEVPPMKPFVVKFQRTVTNVGTANSTYKSEFSPFSIVYVLKSSEKLNVSVEPPELTFKDLNEKKSFVVTVAGGSIPARTGFSLALIWSDGIHKVRSPIVVNVKLPPIPTSN</sequence>
<name>A0A6J1H1M3_CUCMO</name>
<keyword evidence="3" id="KW-0964">Secreted</keyword>
<dbReference type="InterPro" id="IPR010259">
    <property type="entry name" value="S8pro/Inhibitor_I9"/>
</dbReference>
<dbReference type="InterPro" id="IPR037045">
    <property type="entry name" value="S8pro/Inhibitor_I9_sf"/>
</dbReference>
<dbReference type="Gene3D" id="3.30.70.80">
    <property type="entry name" value="Peptidase S8 propeptide/proteinase inhibitor I9"/>
    <property type="match status" value="1"/>
</dbReference>